<evidence type="ECO:0000313" key="1">
    <source>
        <dbReference type="Proteomes" id="UP000887577"/>
    </source>
</evidence>
<reference evidence="2" key="1">
    <citation type="submission" date="2022-11" db="UniProtKB">
        <authorList>
            <consortium name="WormBaseParasite"/>
        </authorList>
    </citation>
    <scope>IDENTIFICATION</scope>
</reference>
<dbReference type="SUPFAM" id="SSF57903">
    <property type="entry name" value="FYVE/PHD zinc finger"/>
    <property type="match status" value="1"/>
</dbReference>
<keyword evidence="1" id="KW-1185">Reference proteome</keyword>
<evidence type="ECO:0000313" key="2">
    <source>
        <dbReference type="WBParaSite" id="PSU_v2.g14743.t1"/>
    </source>
</evidence>
<dbReference type="WBParaSite" id="PSU_v2.g14743.t1">
    <property type="protein sequence ID" value="PSU_v2.g14743.t1"/>
    <property type="gene ID" value="PSU_v2.g14743"/>
</dbReference>
<accession>A0A914YB83</accession>
<dbReference type="AlphaFoldDB" id="A0A914YB83"/>
<dbReference type="InterPro" id="IPR011011">
    <property type="entry name" value="Znf_FYVE_PHD"/>
</dbReference>
<dbReference type="Proteomes" id="UP000887577">
    <property type="component" value="Unplaced"/>
</dbReference>
<sequence>MIKFFILKICSRNLRRKGIIDYKENNNIATTSQSPSTTTSRKRKYNCFCGKDNNNKLTYCYGPSCPWGWVHIKCLGLQDEPRRAFCSEKCKNDEVALMADENAVFQNYDWCSCRKVCIYLLYS</sequence>
<proteinExistence type="predicted"/>
<name>A0A914YB83_9BILA</name>
<organism evidence="1 2">
    <name type="scientific">Panagrolaimus superbus</name>
    <dbReference type="NCBI Taxonomy" id="310955"/>
    <lineage>
        <taxon>Eukaryota</taxon>
        <taxon>Metazoa</taxon>
        <taxon>Ecdysozoa</taxon>
        <taxon>Nematoda</taxon>
        <taxon>Chromadorea</taxon>
        <taxon>Rhabditida</taxon>
        <taxon>Tylenchina</taxon>
        <taxon>Panagrolaimomorpha</taxon>
        <taxon>Panagrolaimoidea</taxon>
        <taxon>Panagrolaimidae</taxon>
        <taxon>Panagrolaimus</taxon>
    </lineage>
</organism>
<dbReference type="InterPro" id="IPR013083">
    <property type="entry name" value="Znf_RING/FYVE/PHD"/>
</dbReference>
<dbReference type="Gene3D" id="3.30.40.10">
    <property type="entry name" value="Zinc/RING finger domain, C3HC4 (zinc finger)"/>
    <property type="match status" value="1"/>
</dbReference>
<protein>
    <submittedName>
        <fullName evidence="2">Uncharacterized protein</fullName>
    </submittedName>
</protein>